<evidence type="ECO:0000313" key="6">
    <source>
        <dbReference type="EnsemblMetazoa" id="CLYHEMP008234.1"/>
    </source>
</evidence>
<protein>
    <recommendedName>
        <fullName evidence="5">Mab-21-like HhH/H2TH-like domain-containing protein</fullName>
    </recommendedName>
</protein>
<dbReference type="AlphaFoldDB" id="A0A7M5V671"/>
<dbReference type="InterPro" id="IPR046906">
    <property type="entry name" value="Mab-21_HhH/H2TH-like"/>
</dbReference>
<keyword evidence="3" id="KW-0547">Nucleotide-binding</keyword>
<proteinExistence type="inferred from homology"/>
<keyword evidence="3" id="KW-0067">ATP-binding</keyword>
<dbReference type="PANTHER" id="PTHR10656">
    <property type="entry name" value="CELL FATE DETERMINING PROTEIN MAB21-RELATED"/>
    <property type="match status" value="1"/>
</dbReference>
<feature type="signal peptide" evidence="4">
    <location>
        <begin position="1"/>
        <end position="20"/>
    </location>
</feature>
<comment type="cofactor">
    <cofactor evidence="1">
        <name>Mg(2+)</name>
        <dbReference type="ChEBI" id="CHEBI:18420"/>
    </cofactor>
</comment>
<dbReference type="Gene3D" id="1.10.1410.40">
    <property type="match status" value="1"/>
</dbReference>
<name>A0A7M5V671_9CNID</name>
<feature type="chain" id="PRO_5029803296" description="Mab-21-like HhH/H2TH-like domain-containing protein" evidence="4">
    <location>
        <begin position="21"/>
        <end position="454"/>
    </location>
</feature>
<dbReference type="Proteomes" id="UP000594262">
    <property type="component" value="Unplaced"/>
</dbReference>
<comment type="similarity">
    <text evidence="2">Belongs to the mab-21 family.</text>
</comment>
<feature type="domain" description="Mab-21-like HhH/H2TH-like" evidence="5">
    <location>
        <begin position="296"/>
        <end position="377"/>
    </location>
</feature>
<evidence type="ECO:0000256" key="2">
    <source>
        <dbReference type="ARBA" id="ARBA00008307"/>
    </source>
</evidence>
<dbReference type="OrthoDB" id="5977810at2759"/>
<dbReference type="Pfam" id="PF20266">
    <property type="entry name" value="Mab-21_C"/>
    <property type="match status" value="1"/>
</dbReference>
<dbReference type="GeneID" id="136799201"/>
<organism evidence="6 7">
    <name type="scientific">Clytia hemisphaerica</name>
    <dbReference type="NCBI Taxonomy" id="252671"/>
    <lineage>
        <taxon>Eukaryota</taxon>
        <taxon>Metazoa</taxon>
        <taxon>Cnidaria</taxon>
        <taxon>Hydrozoa</taxon>
        <taxon>Hydroidolina</taxon>
        <taxon>Leptothecata</taxon>
        <taxon>Obeliida</taxon>
        <taxon>Clytiidae</taxon>
        <taxon>Clytia</taxon>
    </lineage>
</organism>
<sequence>MVFMLWQVIIVLYIPSVLDSSKLIESAIQEFQTIVLTEQAIREVGYFFLENIFNKRIRSYQKKVNITGSFNQGSLSASFFKVQDPSSSSSGYSEIDFDCQPIADFTLNEDCFADVKEIADHLRVRSRCFNHIKHRLFGNPLDDGEFITSYRIKEWAKKRLGIGRGSIFFETGVNIDRKGIKLTKATTKEEFLVTYNNMKLSVQVDFAYLIMLNFTHPLAKEFQKRTKYNLPDDLKKRSYIMAKTSHEEKNSIKSTQWSFSFSEIEDYIFTKTFSDTHKLIHLICKSIFKRVLVPLDEDKMTSYIIKTLILWRFENKTFDYCDWENETKIWEEVRLLYEHFERILKSGYLPSYFLPRQINIIKYLNTTLREIAIEKIRYKILPNLKSVIKVDIIKIVNGRLETARSLLSTLKQCFIDLNIKFPYPEDTWDNALAKLCFNKSVKQYIMNLDFERYF</sequence>
<keyword evidence="7" id="KW-1185">Reference proteome</keyword>
<dbReference type="RefSeq" id="XP_066911988.1">
    <property type="nucleotide sequence ID" value="XM_067055887.1"/>
</dbReference>
<evidence type="ECO:0000256" key="3">
    <source>
        <dbReference type="ARBA" id="ARBA00022840"/>
    </source>
</evidence>
<evidence type="ECO:0000256" key="1">
    <source>
        <dbReference type="ARBA" id="ARBA00001946"/>
    </source>
</evidence>
<evidence type="ECO:0000259" key="5">
    <source>
        <dbReference type="Pfam" id="PF20266"/>
    </source>
</evidence>
<keyword evidence="4" id="KW-0732">Signal</keyword>
<reference evidence="6" key="1">
    <citation type="submission" date="2021-01" db="UniProtKB">
        <authorList>
            <consortium name="EnsemblMetazoa"/>
        </authorList>
    </citation>
    <scope>IDENTIFICATION</scope>
</reference>
<evidence type="ECO:0000313" key="7">
    <source>
        <dbReference type="Proteomes" id="UP000594262"/>
    </source>
</evidence>
<dbReference type="PANTHER" id="PTHR10656:SF42">
    <property type="entry name" value="CYCLIC GMP-AMP SYNTHASE-LIKE PROTEIN-RELATED"/>
    <property type="match status" value="1"/>
</dbReference>
<dbReference type="GO" id="GO:0005524">
    <property type="term" value="F:ATP binding"/>
    <property type="evidence" value="ECO:0007669"/>
    <property type="project" value="UniProtKB-KW"/>
</dbReference>
<evidence type="ECO:0000256" key="4">
    <source>
        <dbReference type="SAM" id="SignalP"/>
    </source>
</evidence>
<accession>A0A7M5V671</accession>
<dbReference type="EnsemblMetazoa" id="CLYHEMT008234.1">
    <property type="protein sequence ID" value="CLYHEMP008234.1"/>
    <property type="gene ID" value="CLYHEMG008234"/>
</dbReference>